<dbReference type="AlphaFoldDB" id="A0A0A9CF14"/>
<reference evidence="2" key="2">
    <citation type="journal article" date="2015" name="Data Brief">
        <title>Shoot transcriptome of the giant reed, Arundo donax.</title>
        <authorList>
            <person name="Barrero R.A."/>
            <person name="Guerrero F.D."/>
            <person name="Moolhuijzen P."/>
            <person name="Goolsby J.A."/>
            <person name="Tidwell J."/>
            <person name="Bellgard S.E."/>
            <person name="Bellgard M.I."/>
        </authorList>
    </citation>
    <scope>NUCLEOTIDE SEQUENCE</scope>
    <source>
        <tissue evidence="2">Shoot tissue taken approximately 20 cm above the soil surface</tissue>
    </source>
</reference>
<evidence type="ECO:0000256" key="1">
    <source>
        <dbReference type="SAM" id="Phobius"/>
    </source>
</evidence>
<feature type="transmembrane region" description="Helical" evidence="1">
    <location>
        <begin position="14"/>
        <end position="33"/>
    </location>
</feature>
<dbReference type="EMBL" id="GBRH01224852">
    <property type="protein sequence ID" value="JAD73043.1"/>
    <property type="molecule type" value="Transcribed_RNA"/>
</dbReference>
<reference evidence="2" key="1">
    <citation type="submission" date="2014-09" db="EMBL/GenBank/DDBJ databases">
        <authorList>
            <person name="Magalhaes I.L.F."/>
            <person name="Oliveira U."/>
            <person name="Santos F.R."/>
            <person name="Vidigal T.H.D.A."/>
            <person name="Brescovit A.D."/>
            <person name="Santos A.J."/>
        </authorList>
    </citation>
    <scope>NUCLEOTIDE SEQUENCE</scope>
    <source>
        <tissue evidence="2">Shoot tissue taken approximately 20 cm above the soil surface</tissue>
    </source>
</reference>
<keyword evidence="1" id="KW-0812">Transmembrane</keyword>
<accession>A0A0A9CF14</accession>
<organism evidence="2">
    <name type="scientific">Arundo donax</name>
    <name type="common">Giant reed</name>
    <name type="synonym">Donax arundinaceus</name>
    <dbReference type="NCBI Taxonomy" id="35708"/>
    <lineage>
        <taxon>Eukaryota</taxon>
        <taxon>Viridiplantae</taxon>
        <taxon>Streptophyta</taxon>
        <taxon>Embryophyta</taxon>
        <taxon>Tracheophyta</taxon>
        <taxon>Spermatophyta</taxon>
        <taxon>Magnoliopsida</taxon>
        <taxon>Liliopsida</taxon>
        <taxon>Poales</taxon>
        <taxon>Poaceae</taxon>
        <taxon>PACMAD clade</taxon>
        <taxon>Arundinoideae</taxon>
        <taxon>Arundineae</taxon>
        <taxon>Arundo</taxon>
    </lineage>
</organism>
<sequence>MSGQLMVLGRRGRVVGEIIVASWLVTGMPWPLLAKFSQMSAKYHIRFIHREICRNQQSVENDCKD</sequence>
<keyword evidence="1" id="KW-0472">Membrane</keyword>
<name>A0A0A9CF14_ARUDO</name>
<keyword evidence="1" id="KW-1133">Transmembrane helix</keyword>
<proteinExistence type="predicted"/>
<protein>
    <submittedName>
        <fullName evidence="2">Uncharacterized protein</fullName>
    </submittedName>
</protein>
<evidence type="ECO:0000313" key="2">
    <source>
        <dbReference type="EMBL" id="JAD73043.1"/>
    </source>
</evidence>